<proteinExistence type="predicted"/>
<organism evidence="1 2">
    <name type="scientific">Asbolus verrucosus</name>
    <name type="common">Desert ironclad beetle</name>
    <dbReference type="NCBI Taxonomy" id="1661398"/>
    <lineage>
        <taxon>Eukaryota</taxon>
        <taxon>Metazoa</taxon>
        <taxon>Ecdysozoa</taxon>
        <taxon>Arthropoda</taxon>
        <taxon>Hexapoda</taxon>
        <taxon>Insecta</taxon>
        <taxon>Pterygota</taxon>
        <taxon>Neoptera</taxon>
        <taxon>Endopterygota</taxon>
        <taxon>Coleoptera</taxon>
        <taxon>Polyphaga</taxon>
        <taxon>Cucujiformia</taxon>
        <taxon>Tenebrionidae</taxon>
        <taxon>Pimeliinae</taxon>
        <taxon>Asbolus</taxon>
    </lineage>
</organism>
<dbReference type="EMBL" id="QDEB01000105">
    <property type="protein sequence ID" value="RZC43320.1"/>
    <property type="molecule type" value="Genomic_DNA"/>
</dbReference>
<feature type="non-terminal residue" evidence="1">
    <location>
        <position position="1"/>
    </location>
</feature>
<comment type="caution">
    <text evidence="1">The sequence shown here is derived from an EMBL/GenBank/DDBJ whole genome shotgun (WGS) entry which is preliminary data.</text>
</comment>
<evidence type="ECO:0000313" key="2">
    <source>
        <dbReference type="Proteomes" id="UP000292052"/>
    </source>
</evidence>
<dbReference type="AlphaFoldDB" id="A0A482WDR6"/>
<evidence type="ECO:0000313" key="1">
    <source>
        <dbReference type="EMBL" id="RZC43320.1"/>
    </source>
</evidence>
<reference evidence="1 2" key="1">
    <citation type="submission" date="2017-03" db="EMBL/GenBank/DDBJ databases">
        <title>Genome of the blue death feigning beetle - Asbolus verrucosus.</title>
        <authorList>
            <person name="Rider S.D."/>
        </authorList>
    </citation>
    <scope>NUCLEOTIDE SEQUENCE [LARGE SCALE GENOMIC DNA]</scope>
    <source>
        <strain evidence="1">Butters</strain>
        <tissue evidence="1">Head and leg muscle</tissue>
    </source>
</reference>
<keyword evidence="2" id="KW-1185">Reference proteome</keyword>
<dbReference type="Proteomes" id="UP000292052">
    <property type="component" value="Unassembled WGS sequence"/>
</dbReference>
<protein>
    <submittedName>
        <fullName evidence="1">Uncharacterized protein</fullName>
    </submittedName>
</protein>
<sequence>RTSTVVVDRCRSFRGVVKIAQSPPGWHEELVGPPSRESEAPGAAHRQLHILFYFLSRK</sequence>
<accession>A0A482WDR6</accession>
<gene>
    <name evidence="1" type="ORF">BDFB_005118</name>
</gene>
<name>A0A482WDR6_ASBVE</name>